<protein>
    <submittedName>
        <fullName evidence="3">Monocarboxylate transporter 12</fullName>
    </submittedName>
</protein>
<dbReference type="InterPro" id="IPR011701">
    <property type="entry name" value="MFS"/>
</dbReference>
<dbReference type="Pfam" id="PF07690">
    <property type="entry name" value="MFS_1"/>
    <property type="match status" value="1"/>
</dbReference>
<reference evidence="3" key="1">
    <citation type="submission" date="2020-07" db="EMBL/GenBank/DDBJ databases">
        <title>The High-quality genome of the commercially important snow crab, Chionoecetes opilio.</title>
        <authorList>
            <person name="Jeong J.-H."/>
            <person name="Ryu S."/>
        </authorList>
    </citation>
    <scope>NUCLEOTIDE SEQUENCE</scope>
    <source>
        <strain evidence="3">MADBK_172401_WGS</strain>
        <tissue evidence="3">Digestive gland</tissue>
    </source>
</reference>
<evidence type="ECO:0000256" key="2">
    <source>
        <dbReference type="SAM" id="Phobius"/>
    </source>
</evidence>
<sequence>MPSLSTAERVVPGPRDSWEGDDKLWCSHCGELRKSGAGGDSTEWLADDEDSVVGGELPDDGERVSDKAESGEALDHCGTLTALSQPAPCDLATPTLPDLGGDAAMEENCEVIKGNTETALHCVSEIRKRSTETSQGVASCPALEVSAAGVVEGAGAGVGVDEHDALDGGWGFMVVVGTFIVMTVASILGPGFGILFSDFLTERKTSSIVTSAIFNSESFAWSMSNMLAGPLTEQFGWRPVATAGGLLCFVGMAASAYAPSAPFLFFSYSILTGFGSGWACLASFAIIPHYFKRLLGRANGLTTAGMCAGGMLGPPLVTYLQEQFGFKGATLIVAAFALHICLAAALFRPVRRPSKVPESVEPRPGTCQLAGQMMCSLARNCLLLKSPRVMVIAFGGSFVVGTYLNLNLLVPFVMQEKGHTQEVAAWCMSISNLSNLAARLIVSSCSDLAWFSVLACYIATATLLCLTTIAFSFVQEVTWIIVVLSAWGFSVGSCMCLYPIIMVRYMGLKLYVPVLGVSGFINGVWMLCCGPAIGAIRDLSGSYSMSLCALGGSGSLSALLFLLMPAAVAYDKRKEERQKTKDAEEGG</sequence>
<name>A0A8J5CAB0_CHIOP</name>
<feature type="transmembrane region" description="Helical" evidence="2">
    <location>
        <begin position="235"/>
        <end position="257"/>
    </location>
</feature>
<proteinExistence type="predicted"/>
<feature type="transmembrane region" description="Helical" evidence="2">
    <location>
        <begin position="170"/>
        <end position="196"/>
    </location>
</feature>
<dbReference type="InterPro" id="IPR036259">
    <property type="entry name" value="MFS_trans_sf"/>
</dbReference>
<accession>A0A8J5CAB0</accession>
<dbReference type="CDD" id="cd17352">
    <property type="entry name" value="MFS_MCT_SLC16"/>
    <property type="match status" value="1"/>
</dbReference>
<dbReference type="PANTHER" id="PTHR11360">
    <property type="entry name" value="MONOCARBOXYLATE TRANSPORTER"/>
    <property type="match status" value="1"/>
</dbReference>
<dbReference type="SUPFAM" id="SSF103473">
    <property type="entry name" value="MFS general substrate transporter"/>
    <property type="match status" value="1"/>
</dbReference>
<dbReference type="Gene3D" id="1.20.1250.20">
    <property type="entry name" value="MFS general substrate transporter like domains"/>
    <property type="match status" value="1"/>
</dbReference>
<feature type="region of interest" description="Disordered" evidence="1">
    <location>
        <begin position="34"/>
        <end position="72"/>
    </location>
</feature>
<dbReference type="Proteomes" id="UP000770661">
    <property type="component" value="Unassembled WGS sequence"/>
</dbReference>
<dbReference type="PANTHER" id="PTHR11360:SF306">
    <property type="entry name" value="RE01051P"/>
    <property type="match status" value="1"/>
</dbReference>
<keyword evidence="2" id="KW-0472">Membrane</keyword>
<gene>
    <name evidence="3" type="primary">Slc16a12_2</name>
    <name evidence="3" type="ORF">GWK47_007676</name>
</gene>
<keyword evidence="2" id="KW-0812">Transmembrane</keyword>
<feature type="transmembrane region" description="Helical" evidence="2">
    <location>
        <begin position="449"/>
        <end position="471"/>
    </location>
</feature>
<dbReference type="AlphaFoldDB" id="A0A8J5CAB0"/>
<feature type="transmembrane region" description="Helical" evidence="2">
    <location>
        <begin position="294"/>
        <end position="312"/>
    </location>
</feature>
<dbReference type="GO" id="GO:0008028">
    <property type="term" value="F:monocarboxylic acid transmembrane transporter activity"/>
    <property type="evidence" value="ECO:0007669"/>
    <property type="project" value="TreeGrafter"/>
</dbReference>
<feature type="compositionally biased region" description="Basic and acidic residues" evidence="1">
    <location>
        <begin position="60"/>
        <end position="72"/>
    </location>
</feature>
<comment type="caution">
    <text evidence="3">The sequence shown here is derived from an EMBL/GenBank/DDBJ whole genome shotgun (WGS) entry which is preliminary data.</text>
</comment>
<evidence type="ECO:0000256" key="1">
    <source>
        <dbReference type="SAM" id="MobiDB-lite"/>
    </source>
</evidence>
<evidence type="ECO:0000313" key="3">
    <source>
        <dbReference type="EMBL" id="KAG0718443.1"/>
    </source>
</evidence>
<dbReference type="OrthoDB" id="5667at2759"/>
<keyword evidence="2" id="KW-1133">Transmembrane helix</keyword>
<dbReference type="EMBL" id="JACEEZ010016070">
    <property type="protein sequence ID" value="KAG0718443.1"/>
    <property type="molecule type" value="Genomic_DNA"/>
</dbReference>
<organism evidence="3 4">
    <name type="scientific">Chionoecetes opilio</name>
    <name type="common">Atlantic snow crab</name>
    <name type="synonym">Cancer opilio</name>
    <dbReference type="NCBI Taxonomy" id="41210"/>
    <lineage>
        <taxon>Eukaryota</taxon>
        <taxon>Metazoa</taxon>
        <taxon>Ecdysozoa</taxon>
        <taxon>Arthropoda</taxon>
        <taxon>Crustacea</taxon>
        <taxon>Multicrustacea</taxon>
        <taxon>Malacostraca</taxon>
        <taxon>Eumalacostraca</taxon>
        <taxon>Eucarida</taxon>
        <taxon>Decapoda</taxon>
        <taxon>Pleocyemata</taxon>
        <taxon>Brachyura</taxon>
        <taxon>Eubrachyura</taxon>
        <taxon>Majoidea</taxon>
        <taxon>Majidae</taxon>
        <taxon>Chionoecetes</taxon>
    </lineage>
</organism>
<evidence type="ECO:0000313" key="4">
    <source>
        <dbReference type="Proteomes" id="UP000770661"/>
    </source>
</evidence>
<feature type="transmembrane region" description="Helical" evidence="2">
    <location>
        <begin position="510"/>
        <end position="536"/>
    </location>
</feature>
<feature type="transmembrane region" description="Helical" evidence="2">
    <location>
        <begin position="324"/>
        <end position="347"/>
    </location>
</feature>
<feature type="transmembrane region" description="Helical" evidence="2">
    <location>
        <begin position="263"/>
        <end position="287"/>
    </location>
</feature>
<feature type="transmembrane region" description="Helical" evidence="2">
    <location>
        <begin position="389"/>
        <end position="411"/>
    </location>
</feature>
<feature type="transmembrane region" description="Helical" evidence="2">
    <location>
        <begin position="542"/>
        <end position="570"/>
    </location>
</feature>
<feature type="transmembrane region" description="Helical" evidence="2">
    <location>
        <begin position="477"/>
        <end position="498"/>
    </location>
</feature>
<dbReference type="InterPro" id="IPR050327">
    <property type="entry name" value="Proton-linked_MCT"/>
</dbReference>
<keyword evidence="4" id="KW-1185">Reference proteome</keyword>